<evidence type="ECO:0000256" key="1">
    <source>
        <dbReference type="SAM" id="MobiDB-lite"/>
    </source>
</evidence>
<keyword evidence="3" id="KW-1185">Reference proteome</keyword>
<evidence type="ECO:0000313" key="2">
    <source>
        <dbReference type="EMBL" id="KAK4191429.1"/>
    </source>
</evidence>
<comment type="caution">
    <text evidence="2">The sequence shown here is derived from an EMBL/GenBank/DDBJ whole genome shotgun (WGS) entry which is preliminary data.</text>
</comment>
<feature type="region of interest" description="Disordered" evidence="1">
    <location>
        <begin position="1"/>
        <end position="20"/>
    </location>
</feature>
<evidence type="ECO:0000313" key="3">
    <source>
        <dbReference type="Proteomes" id="UP001302126"/>
    </source>
</evidence>
<dbReference type="Proteomes" id="UP001302126">
    <property type="component" value="Unassembled WGS sequence"/>
</dbReference>
<proteinExistence type="predicted"/>
<gene>
    <name evidence="2" type="ORF">QBC35DRAFT_12936</name>
</gene>
<reference evidence="2" key="1">
    <citation type="journal article" date="2023" name="Mol. Phylogenet. Evol.">
        <title>Genome-scale phylogeny and comparative genomics of the fungal order Sordariales.</title>
        <authorList>
            <person name="Hensen N."/>
            <person name="Bonometti L."/>
            <person name="Westerberg I."/>
            <person name="Brannstrom I.O."/>
            <person name="Guillou S."/>
            <person name="Cros-Aarteil S."/>
            <person name="Calhoun S."/>
            <person name="Haridas S."/>
            <person name="Kuo A."/>
            <person name="Mondo S."/>
            <person name="Pangilinan J."/>
            <person name="Riley R."/>
            <person name="LaButti K."/>
            <person name="Andreopoulos B."/>
            <person name="Lipzen A."/>
            <person name="Chen C."/>
            <person name="Yan M."/>
            <person name="Daum C."/>
            <person name="Ng V."/>
            <person name="Clum A."/>
            <person name="Steindorff A."/>
            <person name="Ohm R.A."/>
            <person name="Martin F."/>
            <person name="Silar P."/>
            <person name="Natvig D.O."/>
            <person name="Lalanne C."/>
            <person name="Gautier V."/>
            <person name="Ament-Velasquez S.L."/>
            <person name="Kruys A."/>
            <person name="Hutchinson M.I."/>
            <person name="Powell A.J."/>
            <person name="Barry K."/>
            <person name="Miller A.N."/>
            <person name="Grigoriev I.V."/>
            <person name="Debuchy R."/>
            <person name="Gladieux P."/>
            <person name="Hiltunen Thoren M."/>
            <person name="Johannesson H."/>
        </authorList>
    </citation>
    <scope>NUCLEOTIDE SEQUENCE</scope>
    <source>
        <strain evidence="2">PSN309</strain>
    </source>
</reference>
<dbReference type="AlphaFoldDB" id="A0AAN6X073"/>
<sequence length="222" mass="25410">MHAKARITSPGRKYGGRHRASKGLCRRFRVRAMFGNRSGQHVPPSTPLRCVLEPRRDCAANCQSFSAHEIEIISCMEASKKCYNKEAQVYKYQDRLLASTFFVAQNSRQSGNHDLLDLSALQCRMRCDWHYAWRGWTACKAGEILLLQIRQPKCAWQPPCSLDVVQRKSVHKDMNTASSLQGIRTPSPHKLEKDSWFSDFSIGDTGVCQYMRQRTTGSRQVR</sequence>
<name>A0AAN6X073_9PEZI</name>
<organism evidence="2 3">
    <name type="scientific">Podospora australis</name>
    <dbReference type="NCBI Taxonomy" id="1536484"/>
    <lineage>
        <taxon>Eukaryota</taxon>
        <taxon>Fungi</taxon>
        <taxon>Dikarya</taxon>
        <taxon>Ascomycota</taxon>
        <taxon>Pezizomycotina</taxon>
        <taxon>Sordariomycetes</taxon>
        <taxon>Sordariomycetidae</taxon>
        <taxon>Sordariales</taxon>
        <taxon>Podosporaceae</taxon>
        <taxon>Podospora</taxon>
    </lineage>
</organism>
<protein>
    <submittedName>
        <fullName evidence="2">Uncharacterized protein</fullName>
    </submittedName>
</protein>
<accession>A0AAN6X073</accession>
<dbReference type="EMBL" id="MU864359">
    <property type="protein sequence ID" value="KAK4191429.1"/>
    <property type="molecule type" value="Genomic_DNA"/>
</dbReference>
<reference evidence="2" key="2">
    <citation type="submission" date="2023-05" db="EMBL/GenBank/DDBJ databases">
        <authorList>
            <consortium name="Lawrence Berkeley National Laboratory"/>
            <person name="Steindorff A."/>
            <person name="Hensen N."/>
            <person name="Bonometti L."/>
            <person name="Westerberg I."/>
            <person name="Brannstrom I.O."/>
            <person name="Guillou S."/>
            <person name="Cros-Aarteil S."/>
            <person name="Calhoun S."/>
            <person name="Haridas S."/>
            <person name="Kuo A."/>
            <person name="Mondo S."/>
            <person name="Pangilinan J."/>
            <person name="Riley R."/>
            <person name="Labutti K."/>
            <person name="Andreopoulos B."/>
            <person name="Lipzen A."/>
            <person name="Chen C."/>
            <person name="Yanf M."/>
            <person name="Daum C."/>
            <person name="Ng V."/>
            <person name="Clum A."/>
            <person name="Ohm R."/>
            <person name="Martin F."/>
            <person name="Silar P."/>
            <person name="Natvig D."/>
            <person name="Lalanne C."/>
            <person name="Gautier V."/>
            <person name="Ament-Velasquez S.L."/>
            <person name="Kruys A."/>
            <person name="Hutchinson M.I."/>
            <person name="Powell A.J."/>
            <person name="Barry K."/>
            <person name="Miller A.N."/>
            <person name="Grigoriev I.V."/>
            <person name="Debuchy R."/>
            <person name="Gladieux P."/>
            <person name="Thoren M.H."/>
            <person name="Johannesson H."/>
        </authorList>
    </citation>
    <scope>NUCLEOTIDE SEQUENCE</scope>
    <source>
        <strain evidence="2">PSN309</strain>
    </source>
</reference>